<dbReference type="Proteomes" id="UP000192074">
    <property type="component" value="Unassembled WGS sequence"/>
</dbReference>
<evidence type="ECO:0000259" key="1">
    <source>
        <dbReference type="PROSITE" id="PS50931"/>
    </source>
</evidence>
<dbReference type="SUPFAM" id="SSF46785">
    <property type="entry name" value="Winged helix' DNA-binding domain"/>
    <property type="match status" value="1"/>
</dbReference>
<dbReference type="RefSeq" id="WP_080868738.1">
    <property type="nucleotide sequence ID" value="NZ_LMVK01000052.1"/>
</dbReference>
<protein>
    <submittedName>
        <fullName evidence="2">Transcriptional regulator, LysR family</fullName>
    </submittedName>
</protein>
<dbReference type="EMBL" id="FCNL01000040">
    <property type="protein sequence ID" value="CVI24448.1"/>
    <property type="molecule type" value="Genomic_DNA"/>
</dbReference>
<evidence type="ECO:0000313" key="2">
    <source>
        <dbReference type="EMBL" id="CVI24448.1"/>
    </source>
</evidence>
<comment type="caution">
    <text evidence="2">The sequence shown here is derived from an EMBL/GenBank/DDBJ whole genome shotgun (WGS) entry which is preliminary data.</text>
</comment>
<dbReference type="Gene3D" id="1.10.10.10">
    <property type="entry name" value="Winged helix-like DNA-binding domain superfamily/Winged helix DNA-binding domain"/>
    <property type="match status" value="1"/>
</dbReference>
<gene>
    <name evidence="2" type="ORF">AGR4A_pAt10129</name>
</gene>
<dbReference type="PROSITE" id="PS50931">
    <property type="entry name" value="HTH_LYSR"/>
    <property type="match status" value="1"/>
</dbReference>
<sequence>MRSPSGSHIPLASLIQILAVAEHLNFRHAANTLAVSQPSFSPRVKLLEQDLGVLLVRAAGTRKHTTGRAL</sequence>
<dbReference type="InterPro" id="IPR000847">
    <property type="entry name" value="LysR_HTH_N"/>
</dbReference>
<evidence type="ECO:0000313" key="3">
    <source>
        <dbReference type="Proteomes" id="UP000192074"/>
    </source>
</evidence>
<feature type="domain" description="HTH lysR-type" evidence="1">
    <location>
        <begin position="9"/>
        <end position="66"/>
    </location>
</feature>
<dbReference type="AlphaFoldDB" id="A0A822VC61"/>
<organism evidence="2 3">
    <name type="scientific">Agrobacterium tumefaciens str. B6</name>
    <dbReference type="NCBI Taxonomy" id="1183423"/>
    <lineage>
        <taxon>Bacteria</taxon>
        <taxon>Pseudomonadati</taxon>
        <taxon>Pseudomonadota</taxon>
        <taxon>Alphaproteobacteria</taxon>
        <taxon>Hyphomicrobiales</taxon>
        <taxon>Rhizobiaceae</taxon>
        <taxon>Rhizobium/Agrobacterium group</taxon>
        <taxon>Agrobacterium</taxon>
        <taxon>Agrobacterium tumefaciens complex</taxon>
    </lineage>
</organism>
<dbReference type="GO" id="GO:0003700">
    <property type="term" value="F:DNA-binding transcription factor activity"/>
    <property type="evidence" value="ECO:0007669"/>
    <property type="project" value="InterPro"/>
</dbReference>
<dbReference type="Pfam" id="PF00126">
    <property type="entry name" value="HTH_1"/>
    <property type="match status" value="1"/>
</dbReference>
<proteinExistence type="predicted"/>
<name>A0A822VC61_AGRTU</name>
<dbReference type="InterPro" id="IPR036388">
    <property type="entry name" value="WH-like_DNA-bd_sf"/>
</dbReference>
<dbReference type="PRINTS" id="PR00039">
    <property type="entry name" value="HTHLYSR"/>
</dbReference>
<reference evidence="2 3" key="1">
    <citation type="submission" date="2016-01" db="EMBL/GenBank/DDBJ databases">
        <authorList>
            <person name="Regsiter A."/>
            <person name="william w."/>
        </authorList>
    </citation>
    <scope>NUCLEOTIDE SEQUENCE [LARGE SCALE GENOMIC DNA]</scope>
    <source>
        <strain evidence="2 3">B6</strain>
    </source>
</reference>
<dbReference type="InterPro" id="IPR036390">
    <property type="entry name" value="WH_DNA-bd_sf"/>
</dbReference>
<accession>A0A822VC61</accession>